<evidence type="ECO:0000313" key="3">
    <source>
        <dbReference type="Proteomes" id="UP000053989"/>
    </source>
</evidence>
<name>A0A0C3DV97_9AGAM</name>
<feature type="compositionally biased region" description="Basic and acidic residues" evidence="1">
    <location>
        <begin position="186"/>
        <end position="205"/>
    </location>
</feature>
<feature type="region of interest" description="Disordered" evidence="1">
    <location>
        <begin position="248"/>
        <end position="339"/>
    </location>
</feature>
<protein>
    <submittedName>
        <fullName evidence="2">Uncharacterized protein</fullName>
    </submittedName>
</protein>
<reference evidence="3" key="2">
    <citation type="submission" date="2015-01" db="EMBL/GenBank/DDBJ databases">
        <title>Evolutionary Origins and Diversification of the Mycorrhizal Mutualists.</title>
        <authorList>
            <consortium name="DOE Joint Genome Institute"/>
            <consortium name="Mycorrhizal Genomics Consortium"/>
            <person name="Kohler A."/>
            <person name="Kuo A."/>
            <person name="Nagy L.G."/>
            <person name="Floudas D."/>
            <person name="Copeland A."/>
            <person name="Barry K.W."/>
            <person name="Cichocki N."/>
            <person name="Veneault-Fourrey C."/>
            <person name="LaButti K."/>
            <person name="Lindquist E.A."/>
            <person name="Lipzen A."/>
            <person name="Lundell T."/>
            <person name="Morin E."/>
            <person name="Murat C."/>
            <person name="Riley R."/>
            <person name="Ohm R."/>
            <person name="Sun H."/>
            <person name="Tunlid A."/>
            <person name="Henrissat B."/>
            <person name="Grigoriev I.V."/>
            <person name="Hibbett D.S."/>
            <person name="Martin F."/>
        </authorList>
    </citation>
    <scope>NUCLEOTIDE SEQUENCE [LARGE SCALE GENOMIC DNA]</scope>
    <source>
        <strain evidence="3">Foug A</strain>
    </source>
</reference>
<sequence length="369" mass="40617">MRCFYSTDSKRASSSTDELTMLKKASMKQKLLDEDADVDFHLSPLVEVAVPLASTLPTFRALADESDEESLLKKKTKKKKSIPSPESVLEVIEPVDEFCAETPLAYPARQPYSTEPIPIPIPIPSRAAPSYQASGSVAMSVTADYWPAVLSGSKPREDVVMSSHPSSPRRRGSSSDRYVPTQETAPKAKESYTADTLGHHPRDADPAAEETWQILSSGVSKLRDLLDSPQTTTLPNHVLSRPEIPRSYTASLSRSSTLDRSISRASIPSRPSSASVQSVSGSSTVEDPYFTQTERRPLVSASEAAMQLERERQEKERRRRHEASSSAVPVPSSLRDTTNAPVNAHYHHRYKHTHDKMKPMHAVPGTACV</sequence>
<dbReference type="OrthoDB" id="2693389at2759"/>
<feature type="region of interest" description="Disordered" evidence="1">
    <location>
        <begin position="67"/>
        <end position="86"/>
    </location>
</feature>
<keyword evidence="3" id="KW-1185">Reference proteome</keyword>
<feature type="compositionally biased region" description="Low complexity" evidence="1">
    <location>
        <begin position="324"/>
        <end position="333"/>
    </location>
</feature>
<feature type="compositionally biased region" description="Polar residues" evidence="1">
    <location>
        <begin position="248"/>
        <end position="260"/>
    </location>
</feature>
<evidence type="ECO:0000256" key="1">
    <source>
        <dbReference type="SAM" id="MobiDB-lite"/>
    </source>
</evidence>
<dbReference type="HOGENOM" id="CLU_824136_0_0_1"/>
<gene>
    <name evidence="2" type="ORF">SCLCIDRAFT_1217333</name>
</gene>
<evidence type="ECO:0000313" key="2">
    <source>
        <dbReference type="EMBL" id="KIM59886.1"/>
    </source>
</evidence>
<dbReference type="EMBL" id="KN822068">
    <property type="protein sequence ID" value="KIM59886.1"/>
    <property type="molecule type" value="Genomic_DNA"/>
</dbReference>
<feature type="region of interest" description="Disordered" evidence="1">
    <location>
        <begin position="155"/>
        <end position="209"/>
    </location>
</feature>
<dbReference type="AlphaFoldDB" id="A0A0C3DV97"/>
<feature type="compositionally biased region" description="Low complexity" evidence="1">
    <location>
        <begin position="263"/>
        <end position="283"/>
    </location>
</feature>
<organism evidence="2 3">
    <name type="scientific">Scleroderma citrinum Foug A</name>
    <dbReference type="NCBI Taxonomy" id="1036808"/>
    <lineage>
        <taxon>Eukaryota</taxon>
        <taxon>Fungi</taxon>
        <taxon>Dikarya</taxon>
        <taxon>Basidiomycota</taxon>
        <taxon>Agaricomycotina</taxon>
        <taxon>Agaricomycetes</taxon>
        <taxon>Agaricomycetidae</taxon>
        <taxon>Boletales</taxon>
        <taxon>Sclerodermatineae</taxon>
        <taxon>Sclerodermataceae</taxon>
        <taxon>Scleroderma</taxon>
    </lineage>
</organism>
<dbReference type="Proteomes" id="UP000053989">
    <property type="component" value="Unassembled WGS sequence"/>
</dbReference>
<reference evidence="2 3" key="1">
    <citation type="submission" date="2014-04" db="EMBL/GenBank/DDBJ databases">
        <authorList>
            <consortium name="DOE Joint Genome Institute"/>
            <person name="Kuo A."/>
            <person name="Kohler A."/>
            <person name="Nagy L.G."/>
            <person name="Floudas D."/>
            <person name="Copeland A."/>
            <person name="Barry K.W."/>
            <person name="Cichocki N."/>
            <person name="Veneault-Fourrey C."/>
            <person name="LaButti K."/>
            <person name="Lindquist E.A."/>
            <person name="Lipzen A."/>
            <person name="Lundell T."/>
            <person name="Morin E."/>
            <person name="Murat C."/>
            <person name="Sun H."/>
            <person name="Tunlid A."/>
            <person name="Henrissat B."/>
            <person name="Grigoriev I.V."/>
            <person name="Hibbett D.S."/>
            <person name="Martin F."/>
            <person name="Nordberg H.P."/>
            <person name="Cantor M.N."/>
            <person name="Hua S.X."/>
        </authorList>
    </citation>
    <scope>NUCLEOTIDE SEQUENCE [LARGE SCALE GENOMIC DNA]</scope>
    <source>
        <strain evidence="2 3">Foug A</strain>
    </source>
</reference>
<proteinExistence type="predicted"/>
<dbReference type="InParanoid" id="A0A0C3DV97"/>
<accession>A0A0C3DV97</accession>